<dbReference type="EMBL" id="CAVMBE010000014">
    <property type="protein sequence ID" value="CAK3933881.1"/>
    <property type="molecule type" value="Genomic_DNA"/>
</dbReference>
<protein>
    <submittedName>
        <fullName evidence="1">Uncharacterized protein</fullName>
    </submittedName>
</protein>
<evidence type="ECO:0000313" key="1">
    <source>
        <dbReference type="EMBL" id="CAK3933881.1"/>
    </source>
</evidence>
<comment type="caution">
    <text evidence="1">The sequence shown here is derived from an EMBL/GenBank/DDBJ whole genome shotgun (WGS) entry which is preliminary data.</text>
</comment>
<keyword evidence="2" id="KW-1185">Reference proteome</keyword>
<reference evidence="1" key="1">
    <citation type="submission" date="2023-11" db="EMBL/GenBank/DDBJ databases">
        <authorList>
            <person name="Alioto T."/>
            <person name="Alioto T."/>
            <person name="Gomez Garrido J."/>
        </authorList>
    </citation>
    <scope>NUCLEOTIDE SEQUENCE</scope>
</reference>
<gene>
    <name evidence="1" type="ORF">LECACI_7A002977</name>
</gene>
<sequence>MEQSHLSKLAGELRNQIYELVSVDLTTRRASHGLAGEPLTPPMAQVCKQMRKESIGIFFKEFKANLDSDMDGNDVQHLVTYLKQTPTHIHQLISRLEINVLVCATSFDDYFTGCHHARKDWRRLMRILDRYGYRGERLRVHVKICSHGDDFPRLVIEDLKGLGLELSHEIVEE</sequence>
<organism evidence="1 2">
    <name type="scientific">Lecanosticta acicola</name>
    <dbReference type="NCBI Taxonomy" id="111012"/>
    <lineage>
        <taxon>Eukaryota</taxon>
        <taxon>Fungi</taxon>
        <taxon>Dikarya</taxon>
        <taxon>Ascomycota</taxon>
        <taxon>Pezizomycotina</taxon>
        <taxon>Dothideomycetes</taxon>
        <taxon>Dothideomycetidae</taxon>
        <taxon>Mycosphaerellales</taxon>
        <taxon>Mycosphaerellaceae</taxon>
        <taxon>Lecanosticta</taxon>
    </lineage>
</organism>
<proteinExistence type="predicted"/>
<accession>A0AAI9E9E2</accession>
<dbReference type="Proteomes" id="UP001296104">
    <property type="component" value="Unassembled WGS sequence"/>
</dbReference>
<name>A0AAI9E9E2_9PEZI</name>
<dbReference type="AlphaFoldDB" id="A0AAI9E9E2"/>
<evidence type="ECO:0000313" key="2">
    <source>
        <dbReference type="Proteomes" id="UP001296104"/>
    </source>
</evidence>